<dbReference type="EC" id="5.4.99.12" evidence="4"/>
<sequence length="257" mass="29335">MIMANFCLMLQYDGTRYNGWQRQGNTSNTIQEKLERILESLYGEPIDLNGSGRTDAGVHALGQIANFRIPRILSRYSCREILEYFNKYLPADIRVLGVEKADDRFHARLSATGKLYEYRIDCGEISNVFQRRYLTRIDEPLNIEKMRQAAAFLTGTHDFKSFCDNRRMKKSTVRTIYSIVLEEEDGILSIRYHGDGFLYHMARILTGTLIDVGTGDLPAGRIPAILEGRDRSLAGFTAPPQGLFLVEVYYPEQNLTS</sequence>
<evidence type="ECO:0000259" key="8">
    <source>
        <dbReference type="Pfam" id="PF01416"/>
    </source>
</evidence>
<keyword evidence="2 4" id="KW-0819">tRNA processing</keyword>
<dbReference type="SUPFAM" id="SSF55120">
    <property type="entry name" value="Pseudouridine synthase"/>
    <property type="match status" value="1"/>
</dbReference>
<comment type="function">
    <text evidence="4">Formation of pseudouridine at positions 38, 39 and 40 in the anticodon stem and loop of transfer RNAs.</text>
</comment>
<dbReference type="Proteomes" id="UP000886757">
    <property type="component" value="Unassembled WGS sequence"/>
</dbReference>
<evidence type="ECO:0000256" key="7">
    <source>
        <dbReference type="RuleBase" id="RU003792"/>
    </source>
</evidence>
<comment type="catalytic activity">
    <reaction evidence="4 7">
        <text>uridine(38/39/40) in tRNA = pseudouridine(38/39/40) in tRNA</text>
        <dbReference type="Rhea" id="RHEA:22376"/>
        <dbReference type="Rhea" id="RHEA-COMP:10085"/>
        <dbReference type="Rhea" id="RHEA-COMP:10087"/>
        <dbReference type="ChEBI" id="CHEBI:65314"/>
        <dbReference type="ChEBI" id="CHEBI:65315"/>
        <dbReference type="EC" id="5.4.99.12"/>
    </reaction>
</comment>
<dbReference type="InterPro" id="IPR020094">
    <property type="entry name" value="TruA/RsuA/RluB/E/F_N"/>
</dbReference>
<dbReference type="GO" id="GO:0003723">
    <property type="term" value="F:RNA binding"/>
    <property type="evidence" value="ECO:0007669"/>
    <property type="project" value="InterPro"/>
</dbReference>
<keyword evidence="3 4" id="KW-0413">Isomerase</keyword>
<evidence type="ECO:0000313" key="10">
    <source>
        <dbReference type="Proteomes" id="UP000886757"/>
    </source>
</evidence>
<accession>A0A9D1AD54</accession>
<dbReference type="GO" id="GO:0031119">
    <property type="term" value="P:tRNA pseudouridine synthesis"/>
    <property type="evidence" value="ECO:0007669"/>
    <property type="project" value="UniProtKB-UniRule"/>
</dbReference>
<evidence type="ECO:0000313" key="9">
    <source>
        <dbReference type="EMBL" id="HIR13956.1"/>
    </source>
</evidence>
<dbReference type="Gene3D" id="3.30.70.580">
    <property type="entry name" value="Pseudouridine synthase I, catalytic domain, N-terminal subdomain"/>
    <property type="match status" value="1"/>
</dbReference>
<comment type="subunit">
    <text evidence="4">Homodimer.</text>
</comment>
<dbReference type="HAMAP" id="MF_00171">
    <property type="entry name" value="TruA"/>
    <property type="match status" value="1"/>
</dbReference>
<feature type="binding site" evidence="4 6">
    <location>
        <position position="116"/>
    </location>
    <ligand>
        <name>substrate</name>
    </ligand>
</feature>
<comment type="similarity">
    <text evidence="1 4 7">Belongs to the tRNA pseudouridine synthase TruA family.</text>
</comment>
<dbReference type="NCBIfam" id="TIGR00071">
    <property type="entry name" value="hisT_truA"/>
    <property type="match status" value="1"/>
</dbReference>
<dbReference type="InterPro" id="IPR020103">
    <property type="entry name" value="PsdUridine_synth_cat_dom_sf"/>
</dbReference>
<dbReference type="InterPro" id="IPR020095">
    <property type="entry name" value="PsdUridine_synth_TruA_C"/>
</dbReference>
<dbReference type="GO" id="GO:0160147">
    <property type="term" value="F:tRNA pseudouridine(38-40) synthase activity"/>
    <property type="evidence" value="ECO:0007669"/>
    <property type="project" value="UniProtKB-EC"/>
</dbReference>
<reference evidence="9" key="2">
    <citation type="journal article" date="2021" name="PeerJ">
        <title>Extensive microbial diversity within the chicken gut microbiome revealed by metagenomics and culture.</title>
        <authorList>
            <person name="Gilroy R."/>
            <person name="Ravi A."/>
            <person name="Getino M."/>
            <person name="Pursley I."/>
            <person name="Horton D.L."/>
            <person name="Alikhan N.F."/>
            <person name="Baker D."/>
            <person name="Gharbi K."/>
            <person name="Hall N."/>
            <person name="Watson M."/>
            <person name="Adriaenssens E.M."/>
            <person name="Foster-Nyarko E."/>
            <person name="Jarju S."/>
            <person name="Secka A."/>
            <person name="Antonio M."/>
            <person name="Oren A."/>
            <person name="Chaudhuri R.R."/>
            <person name="La Ragione R."/>
            <person name="Hildebrand F."/>
            <person name="Pallen M.J."/>
        </authorList>
    </citation>
    <scope>NUCLEOTIDE SEQUENCE</scope>
    <source>
        <strain evidence="9">ChiSjej4B22-8148</strain>
    </source>
</reference>
<name>A0A9D1AD54_9FIRM</name>
<evidence type="ECO:0000256" key="1">
    <source>
        <dbReference type="ARBA" id="ARBA00009375"/>
    </source>
</evidence>
<evidence type="ECO:0000256" key="5">
    <source>
        <dbReference type="PIRSR" id="PIRSR001430-1"/>
    </source>
</evidence>
<dbReference type="PANTHER" id="PTHR11142:SF22">
    <property type="entry name" value="TRNA PSEUDOURIDINE SYNTHASE A 2"/>
    <property type="match status" value="1"/>
</dbReference>
<feature type="domain" description="Pseudouridine synthase I TruA alpha/beta" evidence="8">
    <location>
        <begin position="149"/>
        <end position="251"/>
    </location>
</feature>
<proteinExistence type="inferred from homology"/>
<dbReference type="InterPro" id="IPR001406">
    <property type="entry name" value="PsdUridine_synth_TruA"/>
</dbReference>
<feature type="domain" description="Pseudouridine synthase I TruA alpha/beta" evidence="8">
    <location>
        <begin position="11"/>
        <end position="107"/>
    </location>
</feature>
<dbReference type="PIRSF" id="PIRSF001430">
    <property type="entry name" value="tRNA_psdUrid_synth"/>
    <property type="match status" value="1"/>
</dbReference>
<dbReference type="AlphaFoldDB" id="A0A9D1AD54"/>
<protein>
    <recommendedName>
        <fullName evidence="4">tRNA pseudouridine synthase A</fullName>
        <ecNumber evidence="4">5.4.99.12</ecNumber>
    </recommendedName>
    <alternativeName>
        <fullName evidence="4">tRNA pseudouridine(38-40) synthase</fullName>
    </alternativeName>
    <alternativeName>
        <fullName evidence="4">tRNA pseudouridylate synthase I</fullName>
    </alternativeName>
    <alternativeName>
        <fullName evidence="4">tRNA-uridine isomerase I</fullName>
    </alternativeName>
</protein>
<dbReference type="FunFam" id="3.30.70.580:FF:000001">
    <property type="entry name" value="tRNA pseudouridine synthase A"/>
    <property type="match status" value="1"/>
</dbReference>
<dbReference type="CDD" id="cd02570">
    <property type="entry name" value="PseudoU_synth_EcTruA"/>
    <property type="match status" value="1"/>
</dbReference>
<dbReference type="PANTHER" id="PTHR11142">
    <property type="entry name" value="PSEUDOURIDYLATE SYNTHASE"/>
    <property type="match status" value="1"/>
</dbReference>
<dbReference type="Pfam" id="PF01416">
    <property type="entry name" value="PseudoU_synth_1"/>
    <property type="match status" value="2"/>
</dbReference>
<evidence type="ECO:0000256" key="2">
    <source>
        <dbReference type="ARBA" id="ARBA00022694"/>
    </source>
</evidence>
<dbReference type="Gene3D" id="3.30.70.660">
    <property type="entry name" value="Pseudouridine synthase I, catalytic domain, C-terminal subdomain"/>
    <property type="match status" value="1"/>
</dbReference>
<reference evidence="9" key="1">
    <citation type="submission" date="2020-10" db="EMBL/GenBank/DDBJ databases">
        <authorList>
            <person name="Gilroy R."/>
        </authorList>
    </citation>
    <scope>NUCLEOTIDE SEQUENCE</scope>
    <source>
        <strain evidence="9">ChiSjej4B22-8148</strain>
    </source>
</reference>
<feature type="active site" description="Nucleophile" evidence="4 5">
    <location>
        <position position="55"/>
    </location>
</feature>
<evidence type="ECO:0000256" key="6">
    <source>
        <dbReference type="PIRSR" id="PIRSR001430-2"/>
    </source>
</evidence>
<dbReference type="EMBL" id="DVGK01000097">
    <property type="protein sequence ID" value="HIR13956.1"/>
    <property type="molecule type" value="Genomic_DNA"/>
</dbReference>
<organism evidence="9 10">
    <name type="scientific">Candidatus Choladousia intestinavium</name>
    <dbReference type="NCBI Taxonomy" id="2840727"/>
    <lineage>
        <taxon>Bacteria</taxon>
        <taxon>Bacillati</taxon>
        <taxon>Bacillota</taxon>
        <taxon>Clostridia</taxon>
        <taxon>Lachnospirales</taxon>
        <taxon>Lachnospiraceae</taxon>
        <taxon>Lachnospiraceae incertae sedis</taxon>
        <taxon>Candidatus Choladousia</taxon>
    </lineage>
</organism>
<dbReference type="InterPro" id="IPR020097">
    <property type="entry name" value="PsdUridine_synth_TruA_a/b_dom"/>
</dbReference>
<comment type="caution">
    <text evidence="9">The sequence shown here is derived from an EMBL/GenBank/DDBJ whole genome shotgun (WGS) entry which is preliminary data.</text>
</comment>
<evidence type="ECO:0000256" key="4">
    <source>
        <dbReference type="HAMAP-Rule" id="MF_00171"/>
    </source>
</evidence>
<gene>
    <name evidence="4 9" type="primary">truA</name>
    <name evidence="9" type="ORF">IAB31_08550</name>
</gene>
<comment type="caution">
    <text evidence="4">Lacks conserved residue(s) required for the propagation of feature annotation.</text>
</comment>
<evidence type="ECO:0000256" key="3">
    <source>
        <dbReference type="ARBA" id="ARBA00023235"/>
    </source>
</evidence>